<feature type="compositionally biased region" description="Basic residues" evidence="1">
    <location>
        <begin position="71"/>
        <end position="80"/>
    </location>
</feature>
<protein>
    <submittedName>
        <fullName evidence="2">Uncharacterized protein</fullName>
    </submittedName>
</protein>
<feature type="region of interest" description="Disordered" evidence="1">
    <location>
        <begin position="51"/>
        <end position="92"/>
    </location>
</feature>
<reference evidence="2" key="1">
    <citation type="submission" date="2023-08" db="EMBL/GenBank/DDBJ databases">
        <title>Draft sequence of the Babesia gibsoni genome.</title>
        <authorList>
            <person name="Yamagishi J.Y."/>
            <person name="Xuan X.X."/>
        </authorList>
    </citation>
    <scope>NUCLEOTIDE SEQUENCE</scope>
    <source>
        <strain evidence="2">Azabu</strain>
    </source>
</reference>
<feature type="region of interest" description="Disordered" evidence="1">
    <location>
        <begin position="115"/>
        <end position="164"/>
    </location>
</feature>
<dbReference type="EMBL" id="JAVEPI010000005">
    <property type="protein sequence ID" value="KAK1441892.1"/>
    <property type="molecule type" value="Genomic_DNA"/>
</dbReference>
<evidence type="ECO:0000313" key="3">
    <source>
        <dbReference type="Proteomes" id="UP001230268"/>
    </source>
</evidence>
<dbReference type="AlphaFoldDB" id="A0AAD8LHW7"/>
<evidence type="ECO:0000256" key="1">
    <source>
        <dbReference type="SAM" id="MobiDB-lite"/>
    </source>
</evidence>
<dbReference type="Proteomes" id="UP001230268">
    <property type="component" value="Unassembled WGS sequence"/>
</dbReference>
<accession>A0AAD8LHW7</accession>
<gene>
    <name evidence="2" type="ORF">BgAZ_502240</name>
</gene>
<proteinExistence type="predicted"/>
<sequence length="333" mass="37571">MVEKEVAITRLQNTLLRLPKDDLIKLLKSTYQAMRIKHGIPYERNVSINEYTPVQRNHRERGTKALAVPRSKAKPSASRKKLTESSGDMQEYGVVEQPTFRQVDSYIDEFNDLSVSTHSRESDRTLLPEPAEYPDVPSRPRSGTSPTYCISKPTKSAGHMEMSDRDVEVGIPREKSKYYANVPLLDLSGVLNNEKDPYRSHESVTDNRINAPFQSCNVKSVPRMNSIPVMSTNGASPYNQPLPNQMLPYGPGNMAMKQVLPPNGGVPLPCTMTTHPANWVPGYNVPKYKNDYPHSFQGRPMRALHPSQMGYRDSYPIHVVGPFQPRARPVQRL</sequence>
<organism evidence="2 3">
    <name type="scientific">Babesia gibsoni</name>
    <dbReference type="NCBI Taxonomy" id="33632"/>
    <lineage>
        <taxon>Eukaryota</taxon>
        <taxon>Sar</taxon>
        <taxon>Alveolata</taxon>
        <taxon>Apicomplexa</taxon>
        <taxon>Aconoidasida</taxon>
        <taxon>Piroplasmida</taxon>
        <taxon>Babesiidae</taxon>
        <taxon>Babesia</taxon>
    </lineage>
</organism>
<name>A0AAD8LHW7_BABGI</name>
<evidence type="ECO:0000313" key="2">
    <source>
        <dbReference type="EMBL" id="KAK1441892.1"/>
    </source>
</evidence>
<keyword evidence="3" id="KW-1185">Reference proteome</keyword>
<comment type="caution">
    <text evidence="2">The sequence shown here is derived from an EMBL/GenBank/DDBJ whole genome shotgun (WGS) entry which is preliminary data.</text>
</comment>